<organism evidence="1">
    <name type="scientific">Arundo donax</name>
    <name type="common">Giant reed</name>
    <name type="synonym">Donax arundinaceus</name>
    <dbReference type="NCBI Taxonomy" id="35708"/>
    <lineage>
        <taxon>Eukaryota</taxon>
        <taxon>Viridiplantae</taxon>
        <taxon>Streptophyta</taxon>
        <taxon>Embryophyta</taxon>
        <taxon>Tracheophyta</taxon>
        <taxon>Spermatophyta</taxon>
        <taxon>Magnoliopsida</taxon>
        <taxon>Liliopsida</taxon>
        <taxon>Poales</taxon>
        <taxon>Poaceae</taxon>
        <taxon>PACMAD clade</taxon>
        <taxon>Arundinoideae</taxon>
        <taxon>Arundineae</taxon>
        <taxon>Arundo</taxon>
    </lineage>
</organism>
<reference evidence="1" key="2">
    <citation type="journal article" date="2015" name="Data Brief">
        <title>Shoot transcriptome of the giant reed, Arundo donax.</title>
        <authorList>
            <person name="Barrero R.A."/>
            <person name="Guerrero F.D."/>
            <person name="Moolhuijzen P."/>
            <person name="Goolsby J.A."/>
            <person name="Tidwell J."/>
            <person name="Bellgard S.E."/>
            <person name="Bellgard M.I."/>
        </authorList>
    </citation>
    <scope>NUCLEOTIDE SEQUENCE</scope>
    <source>
        <tissue evidence="1">Shoot tissue taken approximately 20 cm above the soil surface</tissue>
    </source>
</reference>
<sequence>MLTGYSLFFFLF</sequence>
<dbReference type="EMBL" id="GBRH01257696">
    <property type="protein sequence ID" value="JAD40199.1"/>
    <property type="molecule type" value="Transcribed_RNA"/>
</dbReference>
<protein>
    <submittedName>
        <fullName evidence="1">Uncharacterized protein</fullName>
    </submittedName>
</protein>
<reference evidence="1" key="1">
    <citation type="submission" date="2014-09" db="EMBL/GenBank/DDBJ databases">
        <authorList>
            <person name="Magalhaes I.L.F."/>
            <person name="Oliveira U."/>
            <person name="Santos F.R."/>
            <person name="Vidigal T.H.D.A."/>
            <person name="Brescovit A.D."/>
            <person name="Santos A.J."/>
        </authorList>
    </citation>
    <scope>NUCLEOTIDE SEQUENCE</scope>
    <source>
        <tissue evidence="1">Shoot tissue taken approximately 20 cm above the soil surface</tissue>
    </source>
</reference>
<accession>A0A0A8ZLB8</accession>
<name>A0A0A8ZLB8_ARUDO</name>
<evidence type="ECO:0000313" key="1">
    <source>
        <dbReference type="EMBL" id="JAD40199.1"/>
    </source>
</evidence>
<proteinExistence type="predicted"/>